<dbReference type="EMBL" id="CP013232">
    <property type="protein sequence ID" value="AMO96255.1"/>
    <property type="molecule type" value="Genomic_DNA"/>
</dbReference>
<organism evidence="1">
    <name type="scientific">Collimonas fungivorans</name>
    <dbReference type="NCBI Taxonomy" id="158899"/>
    <lineage>
        <taxon>Bacteria</taxon>
        <taxon>Pseudomonadati</taxon>
        <taxon>Pseudomonadota</taxon>
        <taxon>Betaproteobacteria</taxon>
        <taxon>Burkholderiales</taxon>
        <taxon>Oxalobacteraceae</taxon>
        <taxon>Collimonas</taxon>
    </lineage>
</organism>
<dbReference type="AlphaFoldDB" id="A0A127PEW2"/>
<dbReference type="PATRIC" id="fig|158899.10.peg.3609"/>
<proteinExistence type="predicted"/>
<reference evidence="1 2" key="1">
    <citation type="submission" date="2015-11" db="EMBL/GenBank/DDBJ databases">
        <title>Exploring the genomic traits of fungus-feeding bacterial genus Collimonas.</title>
        <authorList>
            <person name="Song C."/>
            <person name="Schmidt R."/>
            <person name="de Jager V."/>
            <person name="Krzyzanowska D."/>
            <person name="Jongedijk E."/>
            <person name="Cankar K."/>
            <person name="Beekwilder J."/>
            <person name="van Veen A."/>
            <person name="de Boer W."/>
            <person name="van Veen J.A."/>
            <person name="Garbeva P."/>
        </authorList>
    </citation>
    <scope>NUCLEOTIDE SEQUENCE [LARGE SCALE GENOMIC DNA]</scope>
    <source>
        <strain evidence="1 2">Ter6</strain>
    </source>
</reference>
<evidence type="ECO:0000313" key="2">
    <source>
        <dbReference type="Proteomes" id="UP000072421"/>
    </source>
</evidence>
<gene>
    <name evidence="1" type="ORF">CFter6_3629</name>
</gene>
<sequence>MALKDCCSSAFLSATKSTRMYARTECQGGENCLGVYALYERSAQARI</sequence>
<dbReference type="Proteomes" id="UP000072421">
    <property type="component" value="Chromosome"/>
</dbReference>
<evidence type="ECO:0000313" key="1">
    <source>
        <dbReference type="EMBL" id="AMO96255.1"/>
    </source>
</evidence>
<name>A0A127PEW2_9BURK</name>
<protein>
    <submittedName>
        <fullName evidence="1">Uncharacterized protein</fullName>
    </submittedName>
</protein>
<accession>A0A127PEW2</accession>